<dbReference type="AlphaFoldDB" id="A0A9P0GGK6"/>
<proteinExistence type="predicted"/>
<protein>
    <submittedName>
        <fullName evidence="2">Uncharacterized protein</fullName>
    </submittedName>
</protein>
<feature type="chain" id="PRO_5040250562" evidence="1">
    <location>
        <begin position="23"/>
        <end position="131"/>
    </location>
</feature>
<evidence type="ECO:0000256" key="1">
    <source>
        <dbReference type="SAM" id="SignalP"/>
    </source>
</evidence>
<reference evidence="2" key="1">
    <citation type="submission" date="2022-01" db="EMBL/GenBank/DDBJ databases">
        <authorList>
            <person name="King R."/>
        </authorList>
    </citation>
    <scope>NUCLEOTIDE SEQUENCE</scope>
</reference>
<keyword evidence="1" id="KW-0732">Signal</keyword>
<dbReference type="Proteomes" id="UP001153636">
    <property type="component" value="Chromosome 3"/>
</dbReference>
<keyword evidence="3" id="KW-1185">Reference proteome</keyword>
<accession>A0A9P0GGK6</accession>
<gene>
    <name evidence="2" type="ORF">PSYICH_LOCUS8736</name>
</gene>
<evidence type="ECO:0000313" key="3">
    <source>
        <dbReference type="Proteomes" id="UP001153636"/>
    </source>
</evidence>
<feature type="signal peptide" evidence="1">
    <location>
        <begin position="1"/>
        <end position="22"/>
    </location>
</feature>
<name>A0A9P0GGK6_9CUCU</name>
<evidence type="ECO:0000313" key="2">
    <source>
        <dbReference type="EMBL" id="CAH1108487.1"/>
    </source>
</evidence>
<dbReference type="EMBL" id="OV651815">
    <property type="protein sequence ID" value="CAH1108487.1"/>
    <property type="molecule type" value="Genomic_DNA"/>
</dbReference>
<sequence>MSNRGTLILLVICGFFFTDSVGFGADLGVLDIIKLTKFVVEGIGKAWNIVDQRVDFSSIPIPILDKTEAKLFGKLDVITLKIDELAVNIEGAGDESLPYVINNMLTNNELPKSSKQLLCLEIENGCVYCSN</sequence>
<organism evidence="2 3">
    <name type="scientific">Psylliodes chrysocephalus</name>
    <dbReference type="NCBI Taxonomy" id="3402493"/>
    <lineage>
        <taxon>Eukaryota</taxon>
        <taxon>Metazoa</taxon>
        <taxon>Ecdysozoa</taxon>
        <taxon>Arthropoda</taxon>
        <taxon>Hexapoda</taxon>
        <taxon>Insecta</taxon>
        <taxon>Pterygota</taxon>
        <taxon>Neoptera</taxon>
        <taxon>Endopterygota</taxon>
        <taxon>Coleoptera</taxon>
        <taxon>Polyphaga</taxon>
        <taxon>Cucujiformia</taxon>
        <taxon>Chrysomeloidea</taxon>
        <taxon>Chrysomelidae</taxon>
        <taxon>Galerucinae</taxon>
        <taxon>Alticini</taxon>
        <taxon>Psylliodes</taxon>
    </lineage>
</organism>
<dbReference type="OrthoDB" id="6366357at2759"/>